<protein>
    <recommendedName>
        <fullName evidence="7">Acyl-CoA dehydrogenase</fullName>
    </recommendedName>
</protein>
<reference evidence="5 6" key="1">
    <citation type="journal article" date="2018" name="J. Microbiol.">
        <title>Baekduia soli gen. nov., sp. nov., a novel bacterium isolated from the soil of Baekdu Mountain and proposal of a novel family name, Baekduiaceae fam. nov.</title>
        <authorList>
            <person name="An D.S."/>
            <person name="Siddiqi M.Z."/>
            <person name="Kim K.H."/>
            <person name="Yu H.S."/>
            <person name="Im W.T."/>
        </authorList>
    </citation>
    <scope>NUCLEOTIDE SEQUENCE [LARGE SCALE GENOMIC DNA]</scope>
    <source>
        <strain evidence="5 6">BR7-21</strain>
    </source>
</reference>
<dbReference type="EMBL" id="CP042430">
    <property type="protein sequence ID" value="QEC47056.1"/>
    <property type="molecule type" value="Genomic_DNA"/>
</dbReference>
<dbReference type="Pfam" id="PF02771">
    <property type="entry name" value="Acyl-CoA_dh_N"/>
    <property type="match status" value="1"/>
</dbReference>
<feature type="compositionally biased region" description="Basic and acidic residues" evidence="2">
    <location>
        <begin position="1"/>
        <end position="16"/>
    </location>
</feature>
<dbReference type="Proteomes" id="UP000321805">
    <property type="component" value="Chromosome"/>
</dbReference>
<dbReference type="InterPro" id="IPR037069">
    <property type="entry name" value="AcylCoA_DH/ox_N_sf"/>
</dbReference>
<evidence type="ECO:0000256" key="1">
    <source>
        <dbReference type="ARBA" id="ARBA00023002"/>
    </source>
</evidence>
<dbReference type="InterPro" id="IPR009100">
    <property type="entry name" value="AcylCoA_DH/oxidase_NM_dom_sf"/>
</dbReference>
<dbReference type="InterPro" id="IPR013786">
    <property type="entry name" value="AcylCoA_DH/ox_N"/>
</dbReference>
<dbReference type="AlphaFoldDB" id="A0A5B8U215"/>
<name>A0A5B8U215_9ACTN</name>
<gene>
    <name evidence="5" type="ORF">FSW04_05280</name>
</gene>
<evidence type="ECO:0000256" key="2">
    <source>
        <dbReference type="SAM" id="MobiDB-lite"/>
    </source>
</evidence>
<evidence type="ECO:0000259" key="4">
    <source>
        <dbReference type="Pfam" id="PF02771"/>
    </source>
</evidence>
<dbReference type="GO" id="GO:0005886">
    <property type="term" value="C:plasma membrane"/>
    <property type="evidence" value="ECO:0007669"/>
    <property type="project" value="TreeGrafter"/>
</dbReference>
<accession>A0A5B8U215</accession>
<dbReference type="GO" id="GO:0050660">
    <property type="term" value="F:flavin adenine dinucleotide binding"/>
    <property type="evidence" value="ECO:0007669"/>
    <property type="project" value="InterPro"/>
</dbReference>
<dbReference type="PANTHER" id="PTHR43292">
    <property type="entry name" value="ACYL-COA DEHYDROGENASE"/>
    <property type="match status" value="1"/>
</dbReference>
<dbReference type="SUPFAM" id="SSF56645">
    <property type="entry name" value="Acyl-CoA dehydrogenase NM domain-like"/>
    <property type="match status" value="1"/>
</dbReference>
<proteinExistence type="predicted"/>
<dbReference type="InterPro" id="IPR006091">
    <property type="entry name" value="Acyl-CoA_Oxase/DH_mid-dom"/>
</dbReference>
<evidence type="ECO:0008006" key="7">
    <source>
        <dbReference type="Google" id="ProtNLM"/>
    </source>
</evidence>
<dbReference type="Gene3D" id="2.40.110.10">
    <property type="entry name" value="Butyryl-CoA Dehydrogenase, subunit A, domain 2"/>
    <property type="match status" value="1"/>
</dbReference>
<dbReference type="GO" id="GO:0016627">
    <property type="term" value="F:oxidoreductase activity, acting on the CH-CH group of donors"/>
    <property type="evidence" value="ECO:0007669"/>
    <property type="project" value="InterPro"/>
</dbReference>
<evidence type="ECO:0000313" key="5">
    <source>
        <dbReference type="EMBL" id="QEC47056.1"/>
    </source>
</evidence>
<dbReference type="Gene3D" id="1.10.540.10">
    <property type="entry name" value="Acyl-CoA dehydrogenase/oxidase, N-terminal domain"/>
    <property type="match status" value="1"/>
</dbReference>
<feature type="region of interest" description="Disordered" evidence="2">
    <location>
        <begin position="1"/>
        <end position="39"/>
    </location>
</feature>
<keyword evidence="1" id="KW-0560">Oxidoreductase</keyword>
<keyword evidence="6" id="KW-1185">Reference proteome</keyword>
<organism evidence="5 6">
    <name type="scientific">Baekduia soli</name>
    <dbReference type="NCBI Taxonomy" id="496014"/>
    <lineage>
        <taxon>Bacteria</taxon>
        <taxon>Bacillati</taxon>
        <taxon>Actinomycetota</taxon>
        <taxon>Thermoleophilia</taxon>
        <taxon>Solirubrobacterales</taxon>
        <taxon>Baekduiaceae</taxon>
        <taxon>Baekduia</taxon>
    </lineage>
</organism>
<dbReference type="InterPro" id="IPR052161">
    <property type="entry name" value="Mycobact_Acyl-CoA_DH"/>
</dbReference>
<dbReference type="InterPro" id="IPR046373">
    <property type="entry name" value="Acyl-CoA_Oxase/DH_mid-dom_sf"/>
</dbReference>
<sequence length="284" mass="31283">MVVGDRHRASSRREPTVARARSVSVGAPMATATSPDRPHGWPALAEMGFRFTGEHDRFRRELRSWLGEHVPREPPPADPDERFAWGRAWQRELAEAGWAGIAWPEAYGGRGADALQQFIYYEELAWAGAPELVNTPGLLLAGPTLMVHGTEELKRRLLPRILTAQDIWCQGFSEPGSGSDLASVKTRAVDDGAGSWVIDGEKVWTTHAHWARYCFVLARTADPAGERRYDGLSLIICELAQPGVVITRLPQPTGDPEFAQVFFAGATAPWTRSSATRTTAGRCR</sequence>
<evidence type="ECO:0000313" key="6">
    <source>
        <dbReference type="Proteomes" id="UP000321805"/>
    </source>
</evidence>
<dbReference type="OrthoDB" id="2431337at2"/>
<feature type="domain" description="Acyl-CoA dehydrogenase/oxidase N-terminal" evidence="4">
    <location>
        <begin position="53"/>
        <end position="163"/>
    </location>
</feature>
<dbReference type="KEGG" id="bsol:FSW04_05280"/>
<evidence type="ECO:0000259" key="3">
    <source>
        <dbReference type="Pfam" id="PF02770"/>
    </source>
</evidence>
<dbReference type="Pfam" id="PF02770">
    <property type="entry name" value="Acyl-CoA_dh_M"/>
    <property type="match status" value="1"/>
</dbReference>
<feature type="domain" description="Acyl-CoA oxidase/dehydrogenase middle" evidence="3">
    <location>
        <begin position="169"/>
        <end position="254"/>
    </location>
</feature>
<dbReference type="PANTHER" id="PTHR43292:SF4">
    <property type="entry name" value="ACYL-COA DEHYDROGENASE FADE34"/>
    <property type="match status" value="1"/>
</dbReference>